<evidence type="ECO:0000256" key="2">
    <source>
        <dbReference type="ARBA" id="ARBA00022574"/>
    </source>
</evidence>
<dbReference type="OrthoDB" id="1930760at2759"/>
<sequence length="350" mass="38540">MAAFDTTFPADSLEFCPTIGFQDIFVCGTYKLLDQPALVSDPKADSSSKVLQTRRGQCLAFRVRPDNNGGTPLYGERCHRSSSAAPLLSVADSEGNITLHEWREQSFTQVDSIMCAPSDTLCLSLDWSNRRTGTSNLGSLVVSLSNGSLCLLTPTVGLGLAVTETWQAHDYEPWVAAWNCWDTSVIYSGGDDLKLKAWDIRQGFMRPTFVNKRFEAGVTSIQSHPYVEHILAVGSYNNAVHIFDARKMTATVAQVDVGGGAWRVKWHPSERRKQDLLVACMHDGFKVIHFDAASDGLSSLFDVSRVLKRNDDHESMAYGADWSHAGPLMSGETLIGGCSFYDHKMSLWSA</sequence>
<organism evidence="8 9">
    <name type="scientific">Galerina marginata (strain CBS 339.88)</name>
    <dbReference type="NCBI Taxonomy" id="685588"/>
    <lineage>
        <taxon>Eukaryota</taxon>
        <taxon>Fungi</taxon>
        <taxon>Dikarya</taxon>
        <taxon>Basidiomycota</taxon>
        <taxon>Agaricomycotina</taxon>
        <taxon>Agaricomycetes</taxon>
        <taxon>Agaricomycetidae</taxon>
        <taxon>Agaricales</taxon>
        <taxon>Agaricineae</taxon>
        <taxon>Strophariaceae</taxon>
        <taxon>Galerina</taxon>
    </lineage>
</organism>
<dbReference type="SMART" id="SM00320">
    <property type="entry name" value="WD40"/>
    <property type="match status" value="3"/>
</dbReference>
<evidence type="ECO:0000313" key="8">
    <source>
        <dbReference type="EMBL" id="KDR84997.1"/>
    </source>
</evidence>
<protein>
    <recommendedName>
        <fullName evidence="6">methylated diphthine methylhydrolase</fullName>
        <ecNumber evidence="6">3.1.1.97</ecNumber>
    </recommendedName>
</protein>
<evidence type="ECO:0000256" key="7">
    <source>
        <dbReference type="ARBA" id="ARBA00047551"/>
    </source>
</evidence>
<keyword evidence="4" id="KW-0378">Hydrolase</keyword>
<evidence type="ECO:0000256" key="3">
    <source>
        <dbReference type="ARBA" id="ARBA00022737"/>
    </source>
</evidence>
<dbReference type="EC" id="3.1.1.97" evidence="6"/>
<evidence type="ECO:0000313" key="9">
    <source>
        <dbReference type="Proteomes" id="UP000027222"/>
    </source>
</evidence>
<dbReference type="STRING" id="685588.A0A067TRT0"/>
<dbReference type="AlphaFoldDB" id="A0A067TRT0"/>
<dbReference type="HOGENOM" id="CLU_036100_2_0_1"/>
<dbReference type="Gene3D" id="2.130.10.10">
    <property type="entry name" value="YVTN repeat-like/Quinoprotein amine dehydrogenase"/>
    <property type="match status" value="1"/>
</dbReference>
<keyword evidence="3" id="KW-0677">Repeat</keyword>
<dbReference type="InterPro" id="IPR015943">
    <property type="entry name" value="WD40/YVTN_repeat-like_dom_sf"/>
</dbReference>
<gene>
    <name evidence="8" type="ORF">GALMADRAFT_54096</name>
</gene>
<evidence type="ECO:0000256" key="6">
    <source>
        <dbReference type="ARBA" id="ARBA00039131"/>
    </source>
</evidence>
<dbReference type="PANTHER" id="PTHR46042">
    <property type="entry name" value="DIPHTHINE METHYLTRANSFERASE"/>
    <property type="match status" value="1"/>
</dbReference>
<reference evidence="9" key="1">
    <citation type="journal article" date="2014" name="Proc. Natl. Acad. Sci. U.S.A.">
        <title>Extensive sampling of basidiomycete genomes demonstrates inadequacy of the white-rot/brown-rot paradigm for wood decay fungi.</title>
        <authorList>
            <person name="Riley R."/>
            <person name="Salamov A.A."/>
            <person name="Brown D.W."/>
            <person name="Nagy L.G."/>
            <person name="Floudas D."/>
            <person name="Held B.W."/>
            <person name="Levasseur A."/>
            <person name="Lombard V."/>
            <person name="Morin E."/>
            <person name="Otillar R."/>
            <person name="Lindquist E.A."/>
            <person name="Sun H."/>
            <person name="LaButti K.M."/>
            <person name="Schmutz J."/>
            <person name="Jabbour D."/>
            <person name="Luo H."/>
            <person name="Baker S.E."/>
            <person name="Pisabarro A.G."/>
            <person name="Walton J.D."/>
            <person name="Blanchette R.A."/>
            <person name="Henrissat B."/>
            <person name="Martin F."/>
            <person name="Cullen D."/>
            <person name="Hibbett D.S."/>
            <person name="Grigoriev I.V."/>
        </authorList>
    </citation>
    <scope>NUCLEOTIDE SEQUENCE [LARGE SCALE GENOMIC DNA]</scope>
    <source>
        <strain evidence="9">CBS 339.88</strain>
    </source>
</reference>
<evidence type="ECO:0000256" key="1">
    <source>
        <dbReference type="ARBA" id="ARBA00005156"/>
    </source>
</evidence>
<keyword evidence="2" id="KW-0853">WD repeat</keyword>
<dbReference type="InterPro" id="IPR001680">
    <property type="entry name" value="WD40_rpt"/>
</dbReference>
<dbReference type="InterPro" id="IPR052415">
    <property type="entry name" value="Diphthine_MTase"/>
</dbReference>
<dbReference type="InterPro" id="IPR036322">
    <property type="entry name" value="WD40_repeat_dom_sf"/>
</dbReference>
<dbReference type="PANTHER" id="PTHR46042:SF1">
    <property type="entry name" value="DIPHTHINE METHYLTRANSFERASE"/>
    <property type="match status" value="1"/>
</dbReference>
<comment type="similarity">
    <text evidence="5">Belongs to the DPH7 family.</text>
</comment>
<dbReference type="Proteomes" id="UP000027222">
    <property type="component" value="Unassembled WGS sequence"/>
</dbReference>
<comment type="catalytic activity">
    <reaction evidence="7">
        <text>diphthine methyl ester-[translation elongation factor 2] + H2O = diphthine-[translation elongation factor 2] + methanol + H(+)</text>
        <dbReference type="Rhea" id="RHEA:42656"/>
        <dbReference type="Rhea" id="RHEA-COMP:10172"/>
        <dbReference type="Rhea" id="RHEA-COMP:10173"/>
        <dbReference type="ChEBI" id="CHEBI:15377"/>
        <dbReference type="ChEBI" id="CHEBI:15378"/>
        <dbReference type="ChEBI" id="CHEBI:17790"/>
        <dbReference type="ChEBI" id="CHEBI:79005"/>
        <dbReference type="ChEBI" id="CHEBI:82696"/>
        <dbReference type="EC" id="3.1.1.97"/>
    </reaction>
</comment>
<evidence type="ECO:0000256" key="4">
    <source>
        <dbReference type="ARBA" id="ARBA00022801"/>
    </source>
</evidence>
<name>A0A067TRT0_GALM3</name>
<keyword evidence="9" id="KW-1185">Reference proteome</keyword>
<dbReference type="GO" id="GO:0017183">
    <property type="term" value="P:protein histidyl modification to diphthamide"/>
    <property type="evidence" value="ECO:0007669"/>
    <property type="project" value="TreeGrafter"/>
</dbReference>
<proteinExistence type="inferred from homology"/>
<dbReference type="GO" id="GO:0061685">
    <property type="term" value="F:diphthine methylesterase activity"/>
    <property type="evidence" value="ECO:0007669"/>
    <property type="project" value="UniProtKB-EC"/>
</dbReference>
<dbReference type="EMBL" id="KL142367">
    <property type="protein sequence ID" value="KDR84997.1"/>
    <property type="molecule type" value="Genomic_DNA"/>
</dbReference>
<comment type="pathway">
    <text evidence="1">Protein modification; peptidyl-diphthamide biosynthesis.</text>
</comment>
<accession>A0A067TRT0</accession>
<evidence type="ECO:0000256" key="5">
    <source>
        <dbReference type="ARBA" id="ARBA00038092"/>
    </source>
</evidence>
<dbReference type="GO" id="GO:0005737">
    <property type="term" value="C:cytoplasm"/>
    <property type="evidence" value="ECO:0007669"/>
    <property type="project" value="TreeGrafter"/>
</dbReference>
<dbReference type="SUPFAM" id="SSF50978">
    <property type="entry name" value="WD40 repeat-like"/>
    <property type="match status" value="1"/>
</dbReference>